<dbReference type="Proteomes" id="UP001208692">
    <property type="component" value="Unassembled WGS sequence"/>
</dbReference>
<evidence type="ECO:0000313" key="4">
    <source>
        <dbReference type="Proteomes" id="UP001207736"/>
    </source>
</evidence>
<comment type="caution">
    <text evidence="2">The sequence shown here is derived from an EMBL/GenBank/DDBJ whole genome shotgun (WGS) entry which is preliminary data.</text>
</comment>
<accession>A0AAV5AU56</accession>
<dbReference type="AlphaFoldDB" id="A0AAV5AU56"/>
<dbReference type="InterPro" id="IPR025738">
    <property type="entry name" value="BatD"/>
</dbReference>
<organism evidence="2 4">
    <name type="scientific">Capnocytophaga catalasegens</name>
    <dbReference type="NCBI Taxonomy" id="1004260"/>
    <lineage>
        <taxon>Bacteria</taxon>
        <taxon>Pseudomonadati</taxon>
        <taxon>Bacteroidota</taxon>
        <taxon>Flavobacteriia</taxon>
        <taxon>Flavobacteriales</taxon>
        <taxon>Flavobacteriaceae</taxon>
        <taxon>Capnocytophaga</taxon>
    </lineage>
</organism>
<keyword evidence="1" id="KW-0812">Transmembrane</keyword>
<keyword evidence="1" id="KW-1133">Transmembrane helix</keyword>
<keyword evidence="5" id="KW-1185">Reference proteome</keyword>
<dbReference type="PANTHER" id="PTHR40940:SF2">
    <property type="entry name" value="BATD"/>
    <property type="match status" value="1"/>
</dbReference>
<sequence>MKYIQYFLFVFLSLTTFFGFAQSEVEFKAEVSRKTLGQNERLRVEFSMNKDGDNFSPPNFDGFQVIMGPSQSVSNSWINGKRSFSKSYIYILQPQRKGKLTIGVASVEIEGKQHYTKSISVEVGDPVKNPQNQSANTNPRSSGFPFGFDPFFEEDTSTDQIPEVTKDQIFVSAEISKTNPYWNEPISIVYKIYLSDNLGISGFEEVSSPKYLNFVKEDIPIKRPEIENCTYNGKNYRCIVVKRVVLYPQKSGQLALEPLSLSVGLQVPTNRVDIFGRRQLVSMTKNLSAGNQIINVKELPEEGKPANFSGAVGSFTMEANLSKKELKADETLGAKIIISGKGNFKLFEMPKLNFPSALEVYDPEHKEEVTTSLSGLQGKVTDIYTIVPQYKGKYPIPSVSFNFFNPETGKYVTQESGELLIDVIEGATSNQVAQKQDVTPVEAFRFLKLKPDLLPMEQKAFFGSVAFYLYWLLPLLLIPLGIFYWNWREVRQNDAQGNRIRRANRLAKKYLSSAKKNLGQKDAFYESLERGLHNYLKAKLHIETSELSKERIRELLSEKTIHTEPIEDFLRLLANCEMARYSPYTQTDMQNDYQKATQVISIL</sequence>
<evidence type="ECO:0000313" key="2">
    <source>
        <dbReference type="EMBL" id="GJM50816.1"/>
    </source>
</evidence>
<evidence type="ECO:0000313" key="5">
    <source>
        <dbReference type="Proteomes" id="UP001208692"/>
    </source>
</evidence>
<evidence type="ECO:0000256" key="1">
    <source>
        <dbReference type="SAM" id="Phobius"/>
    </source>
</evidence>
<proteinExistence type="predicted"/>
<evidence type="ECO:0008006" key="6">
    <source>
        <dbReference type="Google" id="ProtNLM"/>
    </source>
</evidence>
<protein>
    <recommendedName>
        <fullName evidence="6">Protein BatD</fullName>
    </recommendedName>
</protein>
<feature type="transmembrane region" description="Helical" evidence="1">
    <location>
        <begin position="460"/>
        <end position="485"/>
    </location>
</feature>
<dbReference type="EMBL" id="BQKB01000007">
    <property type="protein sequence ID" value="GJM51969.1"/>
    <property type="molecule type" value="Genomic_DNA"/>
</dbReference>
<reference evidence="2 5" key="1">
    <citation type="submission" date="2021-11" db="EMBL/GenBank/DDBJ databases">
        <title>Draft genome sequence of Capnocytophaga sp. strain KC07075 isolated from cat oral cavity.</title>
        <authorList>
            <person name="Suzuki M."/>
            <person name="Imaoka K."/>
            <person name="Kimura M."/>
            <person name="Morikawa S."/>
            <person name="Maeda K."/>
        </authorList>
    </citation>
    <scope>NUCLEOTIDE SEQUENCE</scope>
    <source>
        <strain evidence="2">KC07075</strain>
        <strain evidence="3 5">KC07079</strain>
    </source>
</reference>
<dbReference type="EMBL" id="BQKA01000033">
    <property type="protein sequence ID" value="GJM50816.1"/>
    <property type="molecule type" value="Genomic_DNA"/>
</dbReference>
<dbReference type="Proteomes" id="UP001207736">
    <property type="component" value="Unassembled WGS sequence"/>
</dbReference>
<dbReference type="PANTHER" id="PTHR40940">
    <property type="entry name" value="PROTEIN BATD-RELATED"/>
    <property type="match status" value="1"/>
</dbReference>
<evidence type="ECO:0000313" key="3">
    <source>
        <dbReference type="EMBL" id="GJM51969.1"/>
    </source>
</evidence>
<keyword evidence="1" id="KW-0472">Membrane</keyword>
<dbReference type="RefSeq" id="WP_264845569.1">
    <property type="nucleotide sequence ID" value="NZ_BPMA01000012.1"/>
</dbReference>
<name>A0AAV5AU56_9FLAO</name>
<dbReference type="Pfam" id="PF13584">
    <property type="entry name" value="BatD"/>
    <property type="match status" value="2"/>
</dbReference>
<gene>
    <name evidence="2" type="primary">batD</name>
    <name evidence="2" type="ORF">RCZ15_17890</name>
    <name evidence="3" type="ORF">RCZ16_02870</name>
</gene>